<dbReference type="Proteomes" id="UP001145114">
    <property type="component" value="Unassembled WGS sequence"/>
</dbReference>
<sequence length="304" mass="33722">RSSEAKISTDTLQADALLTKGKGRAPATDRQRNSTAKPAITTSNSGDNCQGRDNALPPSDSLPSTAARPGHSPSARPCEHSSSPELTTLAQLLEKCEGNSELLKLVLVTKAEEDRARVEIERRKIEELRLESKKMDIEYIRYQQQHCNSVPRPAYPAVPLHQPHLSQQHQQQPLALSHSHYFGHSSPYHISANPYYHPYYQRHAHPPPALPDAAATSPTCKPLRSICESAHTRAAPSRPICTAEYPLTNRVSGCSARLEPLVPPIGPYEIHPNSHIQPGQVHNIHAPSLWTCWQSRRQDCLSTR</sequence>
<evidence type="ECO:0000313" key="1">
    <source>
        <dbReference type="EMBL" id="KAJ1678541.1"/>
    </source>
</evidence>
<evidence type="ECO:0000313" key="2">
    <source>
        <dbReference type="Proteomes" id="UP001145114"/>
    </source>
</evidence>
<protein>
    <submittedName>
        <fullName evidence="1">Uncharacterized protein</fullName>
    </submittedName>
</protein>
<reference evidence="1" key="1">
    <citation type="submission" date="2022-06" db="EMBL/GenBank/DDBJ databases">
        <title>Phylogenomic reconstructions and comparative analyses of Kickxellomycotina fungi.</title>
        <authorList>
            <person name="Reynolds N.K."/>
            <person name="Stajich J.E."/>
            <person name="Barry K."/>
            <person name="Grigoriev I.V."/>
            <person name="Crous P."/>
            <person name="Smith M.E."/>
        </authorList>
    </citation>
    <scope>NUCLEOTIDE SEQUENCE</scope>
    <source>
        <strain evidence="1">RSA 2271</strain>
    </source>
</reference>
<organism evidence="1 2">
    <name type="scientific">Spiromyces aspiralis</name>
    <dbReference type="NCBI Taxonomy" id="68401"/>
    <lineage>
        <taxon>Eukaryota</taxon>
        <taxon>Fungi</taxon>
        <taxon>Fungi incertae sedis</taxon>
        <taxon>Zoopagomycota</taxon>
        <taxon>Kickxellomycotina</taxon>
        <taxon>Kickxellomycetes</taxon>
        <taxon>Kickxellales</taxon>
        <taxon>Kickxellaceae</taxon>
        <taxon>Spiromyces</taxon>
    </lineage>
</organism>
<accession>A0ACC1HSA9</accession>
<proteinExistence type="predicted"/>
<dbReference type="EMBL" id="JAMZIH010001070">
    <property type="protein sequence ID" value="KAJ1678541.1"/>
    <property type="molecule type" value="Genomic_DNA"/>
</dbReference>
<comment type="caution">
    <text evidence="1">The sequence shown here is derived from an EMBL/GenBank/DDBJ whole genome shotgun (WGS) entry which is preliminary data.</text>
</comment>
<feature type="non-terminal residue" evidence="1">
    <location>
        <position position="1"/>
    </location>
</feature>
<keyword evidence="2" id="KW-1185">Reference proteome</keyword>
<gene>
    <name evidence="1" type="ORF">EV182_003848</name>
</gene>
<name>A0ACC1HSA9_9FUNG</name>